<name>A0A812JBW0_9DINO</name>
<keyword evidence="1" id="KW-0472">Membrane</keyword>
<sequence length="391" mass="44035">SISVGRALEIDYQKNLTDGSRALQCLLEGMGGFQYIREHGPPDNSTGQFTTWTEEEVNNPNGMLYRWDRGTIKEIARMTSNHLDYFRKVRGRRTKPRVFDDGNLILEQPASVKAVAEVSGIDRKTMARYSASSYEKNQFCQACSNPYDRREEPPMAANVSLIDVFKRPAVVVLTDYGMVCLFARLLWTVKLYPFATPSLGLALGIVVLLAGVLFAHILIMPGAIFGLLWEMPGIGDILSHAVKYQIFHWRKWFEHGRESGGSWSDFVLLIADIEVDEGFVQSMLNMGMDDGHLFIKFYCSETPQDVSATRSQAVQWEGADDGLVQKFDGEDIFVNFTNPLALLRVDVMFQEETANRPECVATTIWDPWCCGNFTKQTSADGALARQIFLHV</sequence>
<keyword evidence="1" id="KW-1133">Transmembrane helix</keyword>
<keyword evidence="3" id="KW-1185">Reference proteome</keyword>
<keyword evidence="1" id="KW-0812">Transmembrane</keyword>
<feature type="transmembrane region" description="Helical" evidence="1">
    <location>
        <begin position="169"/>
        <end position="187"/>
    </location>
</feature>
<dbReference type="AlphaFoldDB" id="A0A812JBW0"/>
<reference evidence="2" key="1">
    <citation type="submission" date="2021-02" db="EMBL/GenBank/DDBJ databases">
        <authorList>
            <person name="Dougan E. K."/>
            <person name="Rhodes N."/>
            <person name="Thang M."/>
            <person name="Chan C."/>
        </authorList>
    </citation>
    <scope>NUCLEOTIDE SEQUENCE</scope>
</reference>
<comment type="caution">
    <text evidence="2">The sequence shown here is derived from an EMBL/GenBank/DDBJ whole genome shotgun (WGS) entry which is preliminary data.</text>
</comment>
<dbReference type="Proteomes" id="UP000601435">
    <property type="component" value="Unassembled WGS sequence"/>
</dbReference>
<evidence type="ECO:0000256" key="1">
    <source>
        <dbReference type="SAM" id="Phobius"/>
    </source>
</evidence>
<accession>A0A812JBW0</accession>
<feature type="transmembrane region" description="Helical" evidence="1">
    <location>
        <begin position="199"/>
        <end position="229"/>
    </location>
</feature>
<evidence type="ECO:0000313" key="3">
    <source>
        <dbReference type="Proteomes" id="UP000601435"/>
    </source>
</evidence>
<gene>
    <name evidence="2" type="primary">crtp1</name>
    <name evidence="2" type="ORF">SNEC2469_LOCUS1393</name>
</gene>
<feature type="non-terminal residue" evidence="2">
    <location>
        <position position="391"/>
    </location>
</feature>
<evidence type="ECO:0000313" key="2">
    <source>
        <dbReference type="EMBL" id="CAE7197269.1"/>
    </source>
</evidence>
<dbReference type="EMBL" id="CAJNJA010005727">
    <property type="protein sequence ID" value="CAE7197269.1"/>
    <property type="molecule type" value="Genomic_DNA"/>
</dbReference>
<organism evidence="2 3">
    <name type="scientific">Symbiodinium necroappetens</name>
    <dbReference type="NCBI Taxonomy" id="1628268"/>
    <lineage>
        <taxon>Eukaryota</taxon>
        <taxon>Sar</taxon>
        <taxon>Alveolata</taxon>
        <taxon>Dinophyceae</taxon>
        <taxon>Suessiales</taxon>
        <taxon>Symbiodiniaceae</taxon>
        <taxon>Symbiodinium</taxon>
    </lineage>
</organism>
<proteinExistence type="predicted"/>
<protein>
    <submittedName>
        <fullName evidence="2">Crtp1 protein</fullName>
    </submittedName>
</protein>